<dbReference type="PANTHER" id="PTHR12826">
    <property type="entry name" value="RIBONUCLEASE Y"/>
    <property type="match status" value="1"/>
</dbReference>
<dbReference type="PANTHER" id="PTHR12826:SF13">
    <property type="entry name" value="RNA-BINDING PROTEIN PNO1"/>
    <property type="match status" value="1"/>
</dbReference>
<dbReference type="Proteomes" id="UP000377803">
    <property type="component" value="Chromosome"/>
</dbReference>
<accession>A0A5Q0UJ42</accession>
<dbReference type="SMART" id="SM00322">
    <property type="entry name" value="KH"/>
    <property type="match status" value="2"/>
</dbReference>
<dbReference type="InterPro" id="IPR004088">
    <property type="entry name" value="KH_dom_type_1"/>
</dbReference>
<dbReference type="InterPro" id="IPR019964">
    <property type="entry name" value="KH_domain_protein_archaea"/>
</dbReference>
<organism evidence="4 5">
    <name type="scientific">Candidatus Nanohalobium constans</name>
    <dbReference type="NCBI Taxonomy" id="2565781"/>
    <lineage>
        <taxon>Archaea</taxon>
        <taxon>Candidatus Nanohalarchaeota</taxon>
        <taxon>Candidatus Nanohalobia</taxon>
        <taxon>Candidatus Nanohalobiales</taxon>
        <taxon>Candidatus Nanohalobiaceae</taxon>
        <taxon>Candidatus Nanohalobium</taxon>
    </lineage>
</organism>
<gene>
    <name evidence="4" type="primary">krr1</name>
    <name evidence="4" type="ORF">LC1Nh_0968</name>
</gene>
<dbReference type="SUPFAM" id="SSF54791">
    <property type="entry name" value="Eukaryotic type KH-domain (KH-domain type I)"/>
    <property type="match status" value="2"/>
</dbReference>
<dbReference type="InterPro" id="IPR055211">
    <property type="entry name" value="KH_PNO1_2nd"/>
</dbReference>
<dbReference type="GO" id="GO:0003723">
    <property type="term" value="F:RNA binding"/>
    <property type="evidence" value="ECO:0007669"/>
    <property type="project" value="UniProtKB-UniRule"/>
</dbReference>
<dbReference type="NCBIfam" id="TIGR03665">
    <property type="entry name" value="arCOG04150"/>
    <property type="match status" value="1"/>
</dbReference>
<keyword evidence="1 2" id="KW-0694">RNA-binding</keyword>
<protein>
    <submittedName>
        <fullName evidence="4">Ribosomal RNA assembly protein</fullName>
    </submittedName>
</protein>
<name>A0A5Q0UJ42_9ARCH</name>
<dbReference type="Gene3D" id="3.30.1370.10">
    <property type="entry name" value="K Homology domain, type 1"/>
    <property type="match status" value="2"/>
</dbReference>
<keyword evidence="5" id="KW-1185">Reference proteome</keyword>
<dbReference type="AlphaFoldDB" id="A0A5Q0UJ42"/>
<sequence length="167" mass="19029">MKKVKIPEKRVGVLIGEGGETKEEFEDLTDTELTITDNLARIEGDVLDEMDGQKIVKAIGRGFNPEKAFSIIEKDYTFNHIDINRFADTENDKERLKGRVIGRDGETRKHIEKMTETYISVFGKTIGFIGHPQNIQVARETVKQLLNGSSHSSAYNYLEKNQDKIKR</sequence>
<dbReference type="InterPro" id="IPR036612">
    <property type="entry name" value="KH_dom_type_1_sf"/>
</dbReference>
<evidence type="ECO:0000313" key="4">
    <source>
        <dbReference type="EMBL" id="QGA80849.1"/>
    </source>
</evidence>
<reference evidence="5" key="1">
    <citation type="submission" date="2019-05" db="EMBL/GenBank/DDBJ databases">
        <title>Candidatus Nanohalobium constans, a novel model system to study the DPANN nano-sized archaea: genomic and physiological characterization of a nanoarchaeon co-cultured with its chitinotrophic host.</title>
        <authorList>
            <person name="La Cono V."/>
            <person name="Arcadi E."/>
            <person name="Crisafi F."/>
            <person name="Denaro R."/>
            <person name="La Spada G."/>
            <person name="Messina E."/>
            <person name="Smedile F."/>
            <person name="Toshchakov S.V."/>
            <person name="Shevchenko M.A."/>
            <person name="Golyshin P.N."/>
            <person name="Golyshina O.V."/>
            <person name="Ferrer M."/>
            <person name="Rohde M."/>
            <person name="Mushegian A."/>
            <person name="Sorokin D.Y."/>
            <person name="Giuliano L."/>
            <person name="Yakimov M.M."/>
        </authorList>
    </citation>
    <scope>NUCLEOTIDE SEQUENCE [LARGE SCALE GENOMIC DNA]</scope>
    <source>
        <strain evidence="5">LC1Nh</strain>
    </source>
</reference>
<dbReference type="RefSeq" id="WP_153550592.1">
    <property type="nucleotide sequence ID" value="NZ_CP040089.1"/>
</dbReference>
<dbReference type="EMBL" id="CP040089">
    <property type="protein sequence ID" value="QGA80849.1"/>
    <property type="molecule type" value="Genomic_DNA"/>
</dbReference>
<dbReference type="Pfam" id="PF00013">
    <property type="entry name" value="KH_1"/>
    <property type="match status" value="1"/>
</dbReference>
<evidence type="ECO:0000256" key="2">
    <source>
        <dbReference type="PROSITE-ProRule" id="PRU00117"/>
    </source>
</evidence>
<feature type="domain" description="K Homology" evidence="3">
    <location>
        <begin position="75"/>
        <end position="147"/>
    </location>
</feature>
<dbReference type="PROSITE" id="PS50084">
    <property type="entry name" value="KH_TYPE_1"/>
    <property type="match status" value="1"/>
</dbReference>
<dbReference type="InterPro" id="IPR004087">
    <property type="entry name" value="KH_dom"/>
</dbReference>
<evidence type="ECO:0000256" key="1">
    <source>
        <dbReference type="ARBA" id="ARBA00022884"/>
    </source>
</evidence>
<dbReference type="Pfam" id="PF22891">
    <property type="entry name" value="KH_PNO1_2nd"/>
    <property type="match status" value="1"/>
</dbReference>
<proteinExistence type="predicted"/>
<evidence type="ECO:0000259" key="3">
    <source>
        <dbReference type="SMART" id="SM00322"/>
    </source>
</evidence>
<dbReference type="OrthoDB" id="7870at2157"/>
<dbReference type="GeneID" id="42365360"/>
<evidence type="ECO:0000313" key="5">
    <source>
        <dbReference type="Proteomes" id="UP000377803"/>
    </source>
</evidence>
<dbReference type="KEGG" id="ncon:LC1Nh_0968"/>
<feature type="domain" description="K Homology" evidence="3">
    <location>
        <begin position="1"/>
        <end position="64"/>
    </location>
</feature>